<protein>
    <recommendedName>
        <fullName evidence="1">4Fe-4S ferredoxin-type domain-containing protein</fullName>
    </recommendedName>
</protein>
<name>A0A811T6C1_9EURY</name>
<accession>A0A811T6C1</accession>
<dbReference type="EMBL" id="CAJHIR010000003">
    <property type="protein sequence ID" value="CAD6491202.1"/>
    <property type="molecule type" value="Genomic_DNA"/>
</dbReference>
<dbReference type="AlphaFoldDB" id="A0A811T6C1"/>
<feature type="domain" description="4Fe-4S ferredoxin-type" evidence="1">
    <location>
        <begin position="615"/>
        <end position="647"/>
    </location>
</feature>
<comment type="caution">
    <text evidence="2">The sequence shown here is derived from an EMBL/GenBank/DDBJ whole genome shotgun (WGS) entry which is preliminary data.</text>
</comment>
<gene>
    <name evidence="2" type="ORF">LAKADJCE_00070</name>
</gene>
<sequence>MGAGVGGSEGRGEEMNKMQEDMLERCSNDYLEEIKNEKEDIHTTIRKYLGDYVSTVVEPLFKKSGQLDAKYARALSYPSHIIDAVFTGAVLYIYDRVSTGQAHPKTHDIKLLCTALTLHDVNKYWNEITGPNYSGNYRKLIQDYFEIDPFDLKTYFSDWASELEEIVFLVQHTQESDDAQYESRFSQPRYAKLLPYVKIGDKVASLSKLENPLQEIHKRLKNETHDVHLMRLPEIPQQLLSQTVYRSAKKFLVKSGGVPLLISPQGILYLSSDEIEIDPAVLKKLIGAELAEKTCAKPVLEWKKFDLAPLLSIPLDKQDRFDIYLESVREKTESGLLSVLGKTTYPQDVELQESLACITYFIYNDKGSDWTKFPELEKAIQEDYLKEQLRKMGEMRQNFADRDDVGRQKCKAYTVYELVQKHNDHAEPLRLLRSSVKGAILSKLDEESSALDPIVRLVCAYNREITGGLANTSPKGGGDVCFMCGAVADKQYKLGQKKHFLQVGGFTKRATPKDPYKRWCAACQIEHQLIDSLVQSSGFSVNEDLIFFYFYFDSVFVNVDPFQEQMSKVGINVQGTEKLGLNFTLGDFDTPFHIEPMAIRLPPKQTEHSSKSTRRARAIHTAIKACLKCGCKCVATSPYALIRMYDGMFCNERPSTLEKNLGIDHIKTFKDARHIVAQLDFINQFDGVKGLYRVQRFKPITVIPYVKSVKRKEGAGKFVIWANENGDRLHKLLGDETMDMKEIAEKGIALFRAHRLSSSYKRVKIFRTALDSLMVSKAQKYKDDEAVRFAAARVTKDVLREQHDKNVGKDIPAECLDYVESIAEYLKEHGLWNVKKISQWGNPLTDVYEFEYICATKTKGDAQ</sequence>
<reference evidence="2" key="1">
    <citation type="submission" date="2020-10" db="EMBL/GenBank/DDBJ databases">
        <authorList>
            <person name="Hahn C.J."/>
            <person name="Laso-Perez R."/>
            <person name="Vulcano F."/>
            <person name="Vaziourakis K.-M."/>
            <person name="Stokke R."/>
            <person name="Steen I.H."/>
            <person name="Teske A."/>
            <person name="Boetius A."/>
            <person name="Liebeke M."/>
            <person name="Amann R."/>
            <person name="Knittel K."/>
        </authorList>
    </citation>
    <scope>NUCLEOTIDE SEQUENCE</scope>
    <source>
        <strain evidence="2">Gfbio:e3339647-f889-4370-9287-4fb5cb688e4c:AG392J18_GoMArc1</strain>
    </source>
</reference>
<evidence type="ECO:0000313" key="3">
    <source>
        <dbReference type="Proteomes" id="UP000612009"/>
    </source>
</evidence>
<dbReference type="InterPro" id="IPR017896">
    <property type="entry name" value="4Fe4S_Fe-S-bd"/>
</dbReference>
<dbReference type="Proteomes" id="UP000612009">
    <property type="component" value="Unassembled WGS sequence"/>
</dbReference>
<proteinExistence type="predicted"/>
<evidence type="ECO:0000313" key="2">
    <source>
        <dbReference type="EMBL" id="CAD6491202.1"/>
    </source>
</evidence>
<organism evidence="2 3">
    <name type="scientific">Candidatus Argoarchaeum ethanivorans</name>
    <dbReference type="NCBI Taxonomy" id="2608793"/>
    <lineage>
        <taxon>Archaea</taxon>
        <taxon>Methanobacteriati</taxon>
        <taxon>Methanobacteriota</taxon>
        <taxon>Stenosarchaea group</taxon>
        <taxon>Methanomicrobia</taxon>
        <taxon>Methanosarcinales</taxon>
        <taxon>Methanosarcinales incertae sedis</taxon>
        <taxon>GOM Arc I cluster</taxon>
        <taxon>Candidatus Argoarchaeum</taxon>
    </lineage>
</organism>
<dbReference type="PROSITE" id="PS51379">
    <property type="entry name" value="4FE4S_FER_2"/>
    <property type="match status" value="1"/>
</dbReference>
<evidence type="ECO:0000259" key="1">
    <source>
        <dbReference type="PROSITE" id="PS51379"/>
    </source>
</evidence>